<gene>
    <name evidence="2" type="ORF">TASK_LOCUS2979</name>
</gene>
<evidence type="ECO:0000313" key="4">
    <source>
        <dbReference type="WBParaSite" id="TASK_0000297801-mRNA-1"/>
    </source>
</evidence>
<name>A0A0R3VZY4_TAEAS</name>
<reference evidence="4" key="1">
    <citation type="submission" date="2017-02" db="UniProtKB">
        <authorList>
            <consortium name="WormBaseParasite"/>
        </authorList>
    </citation>
    <scope>IDENTIFICATION</scope>
</reference>
<evidence type="ECO:0000256" key="1">
    <source>
        <dbReference type="SAM" id="MobiDB-lite"/>
    </source>
</evidence>
<keyword evidence="3" id="KW-1185">Reference proteome</keyword>
<dbReference type="Proteomes" id="UP000282613">
    <property type="component" value="Unassembled WGS sequence"/>
</dbReference>
<proteinExistence type="predicted"/>
<dbReference type="WBParaSite" id="TASK_0000297801-mRNA-1">
    <property type="protein sequence ID" value="TASK_0000297801-mRNA-1"/>
    <property type="gene ID" value="TASK_0000297801"/>
</dbReference>
<sequence length="71" mass="8299">MELSWTALFVSSHGVGIWSSQQNGTEENRTEQNWRLHRAELAFHWAWEEEEEEEEWGAGMTVPPTSSHRKS</sequence>
<dbReference type="EMBL" id="UYRS01004515">
    <property type="protein sequence ID" value="VDK26783.1"/>
    <property type="molecule type" value="Genomic_DNA"/>
</dbReference>
<organism evidence="4">
    <name type="scientific">Taenia asiatica</name>
    <name type="common">Asian tapeworm</name>
    <dbReference type="NCBI Taxonomy" id="60517"/>
    <lineage>
        <taxon>Eukaryota</taxon>
        <taxon>Metazoa</taxon>
        <taxon>Spiralia</taxon>
        <taxon>Lophotrochozoa</taxon>
        <taxon>Platyhelminthes</taxon>
        <taxon>Cestoda</taxon>
        <taxon>Eucestoda</taxon>
        <taxon>Cyclophyllidea</taxon>
        <taxon>Taeniidae</taxon>
        <taxon>Taenia</taxon>
    </lineage>
</organism>
<evidence type="ECO:0000313" key="3">
    <source>
        <dbReference type="Proteomes" id="UP000282613"/>
    </source>
</evidence>
<reference evidence="2 3" key="2">
    <citation type="submission" date="2018-11" db="EMBL/GenBank/DDBJ databases">
        <authorList>
            <consortium name="Pathogen Informatics"/>
        </authorList>
    </citation>
    <scope>NUCLEOTIDE SEQUENCE [LARGE SCALE GENOMIC DNA]</scope>
</reference>
<dbReference type="AlphaFoldDB" id="A0A0R3VZY4"/>
<evidence type="ECO:0000313" key="2">
    <source>
        <dbReference type="EMBL" id="VDK26783.1"/>
    </source>
</evidence>
<protein>
    <submittedName>
        <fullName evidence="2 4">Uncharacterized protein</fullName>
    </submittedName>
</protein>
<accession>A0A0R3VZY4</accession>
<feature type="region of interest" description="Disordered" evidence="1">
    <location>
        <begin position="50"/>
        <end position="71"/>
    </location>
</feature>